<feature type="transmembrane region" description="Helical" evidence="8">
    <location>
        <begin position="352"/>
        <end position="375"/>
    </location>
</feature>
<evidence type="ECO:0000256" key="6">
    <source>
        <dbReference type="ARBA" id="ARBA00024338"/>
    </source>
</evidence>
<reference evidence="10" key="2">
    <citation type="journal article" date="2023" name="Microbiol Resour">
        <title>Decontamination and Annotation of the Draft Genome Sequence of the Oomycete Lagenidium giganteum ARSEF 373.</title>
        <authorList>
            <person name="Morgan W.R."/>
            <person name="Tartar A."/>
        </authorList>
    </citation>
    <scope>NUCLEOTIDE SEQUENCE</scope>
    <source>
        <strain evidence="10">ARSEF 373</strain>
    </source>
</reference>
<comment type="similarity">
    <text evidence="6">Belongs to the major facilitator superfamily. Spinster (TC 2.A.1.49) family.</text>
</comment>
<organism evidence="10 11">
    <name type="scientific">Lagenidium giganteum</name>
    <dbReference type="NCBI Taxonomy" id="4803"/>
    <lineage>
        <taxon>Eukaryota</taxon>
        <taxon>Sar</taxon>
        <taxon>Stramenopiles</taxon>
        <taxon>Oomycota</taxon>
        <taxon>Peronosporomycetes</taxon>
        <taxon>Pythiales</taxon>
        <taxon>Pythiaceae</taxon>
    </lineage>
</organism>
<evidence type="ECO:0000256" key="2">
    <source>
        <dbReference type="ARBA" id="ARBA00022448"/>
    </source>
</evidence>
<feature type="transmembrane region" description="Helical" evidence="8">
    <location>
        <begin position="327"/>
        <end position="346"/>
    </location>
</feature>
<evidence type="ECO:0000259" key="9">
    <source>
        <dbReference type="PROSITE" id="PS50850"/>
    </source>
</evidence>
<dbReference type="InterPro" id="IPR020846">
    <property type="entry name" value="MFS_dom"/>
</dbReference>
<dbReference type="GO" id="GO:0022857">
    <property type="term" value="F:transmembrane transporter activity"/>
    <property type="evidence" value="ECO:0007669"/>
    <property type="project" value="InterPro"/>
</dbReference>
<dbReference type="PANTHER" id="PTHR23505:SF79">
    <property type="entry name" value="PROTEIN SPINSTER"/>
    <property type="match status" value="1"/>
</dbReference>
<feature type="transmembrane region" description="Helical" evidence="8">
    <location>
        <begin position="237"/>
        <end position="259"/>
    </location>
</feature>
<dbReference type="InterPro" id="IPR044770">
    <property type="entry name" value="MFS_spinster-like"/>
</dbReference>
<dbReference type="CDD" id="cd17328">
    <property type="entry name" value="MFS_spinster_like"/>
    <property type="match status" value="1"/>
</dbReference>
<feature type="transmembrane region" description="Helical" evidence="8">
    <location>
        <begin position="118"/>
        <end position="141"/>
    </location>
</feature>
<feature type="transmembrane region" description="Helical" evidence="8">
    <location>
        <begin position="391"/>
        <end position="414"/>
    </location>
</feature>
<feature type="transmembrane region" description="Helical" evidence="8">
    <location>
        <begin position="73"/>
        <end position="91"/>
    </location>
</feature>
<feature type="transmembrane region" description="Helical" evidence="8">
    <location>
        <begin position="153"/>
        <end position="171"/>
    </location>
</feature>
<evidence type="ECO:0000256" key="8">
    <source>
        <dbReference type="SAM" id="Phobius"/>
    </source>
</evidence>
<dbReference type="EMBL" id="DAKRPA010000011">
    <property type="protein sequence ID" value="DBA04171.1"/>
    <property type="molecule type" value="Genomic_DNA"/>
</dbReference>
<evidence type="ECO:0000313" key="10">
    <source>
        <dbReference type="EMBL" id="DBA04171.1"/>
    </source>
</evidence>
<keyword evidence="11" id="KW-1185">Reference proteome</keyword>
<feature type="domain" description="Major facilitator superfamily (MFS) profile" evidence="9">
    <location>
        <begin position="78"/>
        <end position="539"/>
    </location>
</feature>
<dbReference type="Gene3D" id="1.20.1250.20">
    <property type="entry name" value="MFS general substrate transporter like domains"/>
    <property type="match status" value="1"/>
</dbReference>
<dbReference type="PANTHER" id="PTHR23505">
    <property type="entry name" value="SPINSTER"/>
    <property type="match status" value="1"/>
</dbReference>
<name>A0AAV2ZCZ2_9STRA</name>
<dbReference type="SUPFAM" id="SSF103473">
    <property type="entry name" value="MFS general substrate transporter"/>
    <property type="match status" value="1"/>
</dbReference>
<dbReference type="GO" id="GO:0016020">
    <property type="term" value="C:membrane"/>
    <property type="evidence" value="ECO:0007669"/>
    <property type="project" value="UniProtKB-SubCell"/>
</dbReference>
<feature type="transmembrane region" description="Helical" evidence="8">
    <location>
        <begin position="420"/>
        <end position="444"/>
    </location>
</feature>
<feature type="region of interest" description="Disordered" evidence="7">
    <location>
        <begin position="1"/>
        <end position="26"/>
    </location>
</feature>
<evidence type="ECO:0000256" key="5">
    <source>
        <dbReference type="ARBA" id="ARBA00023136"/>
    </source>
</evidence>
<evidence type="ECO:0000256" key="3">
    <source>
        <dbReference type="ARBA" id="ARBA00022692"/>
    </source>
</evidence>
<keyword evidence="3 8" id="KW-0812">Transmembrane</keyword>
<dbReference type="PROSITE" id="PS50850">
    <property type="entry name" value="MFS"/>
    <property type="match status" value="1"/>
</dbReference>
<comment type="caution">
    <text evidence="10">The sequence shown here is derived from an EMBL/GenBank/DDBJ whole genome shotgun (WGS) entry which is preliminary data.</text>
</comment>
<dbReference type="Proteomes" id="UP001146120">
    <property type="component" value="Unassembled WGS sequence"/>
</dbReference>
<keyword evidence="5 8" id="KW-0472">Membrane</keyword>
<keyword evidence="2" id="KW-0813">Transport</keyword>
<reference evidence="10" key="1">
    <citation type="submission" date="2022-11" db="EMBL/GenBank/DDBJ databases">
        <authorList>
            <person name="Morgan W.R."/>
            <person name="Tartar A."/>
        </authorList>
    </citation>
    <scope>NUCLEOTIDE SEQUENCE</scope>
    <source>
        <strain evidence="10">ARSEF 373</strain>
    </source>
</reference>
<dbReference type="InterPro" id="IPR036259">
    <property type="entry name" value="MFS_trans_sf"/>
</dbReference>
<evidence type="ECO:0000313" key="11">
    <source>
        <dbReference type="Proteomes" id="UP001146120"/>
    </source>
</evidence>
<evidence type="ECO:0000256" key="1">
    <source>
        <dbReference type="ARBA" id="ARBA00004141"/>
    </source>
</evidence>
<dbReference type="Pfam" id="PF07690">
    <property type="entry name" value="MFS_1"/>
    <property type="match status" value="1"/>
</dbReference>
<dbReference type="AlphaFoldDB" id="A0AAV2ZCZ2"/>
<gene>
    <name evidence="10" type="ORF">N0F65_004279</name>
</gene>
<sequence length="549" mass="59634">MARQPSRGPTPRHAGGSRTAHHAGGDRAAVLAVSSESAPLAATIDEGVDSSEATPFLRDPSDRPSRLKRIMGLSKQGVIILLCTINLFNYIDRGIIPGAPIPFQNFIKETLNTDKQGVYFGVLASAFIATYSIFSLLFGYLSITYRPFRMLSFGMSVWVIAVIICGVAQHANSYYLLLFGRVLSGVGEASFQCNAAPFIDMHAPKQSRGLWLGVFLASITVGTAVGYIYGSSFGKNWAFAFYGEAAAMVILVLCCLFLVPDELDQVPRAPHDDDLKHKSVTSESELHDALLEFKEDPQRAGFLSEIWFIFRNLTFTLVVLGHSAYTFSLAALSVFSPVLFIGLGMFEKETQVAMAFGGIIAVTSTIGTPLGGVLLDRFTKGKYSSSSGRSYVAVALIFILMAVGFVFSLIMMGFTQNKAIFLAVLAICFFCFSALSPAETVAVMEIFPASRRSMAVAVNSMIIHVLGDVPSPIILGALKDSWAPHCNSIVNDKGEDVINPECPMDRAGLKNVLLFPILWLAWGVFFWGVSAFLLRRNFRRSAANSSPQA</sequence>
<accession>A0AAV2ZCZ2</accession>
<evidence type="ECO:0000256" key="7">
    <source>
        <dbReference type="SAM" id="MobiDB-lite"/>
    </source>
</evidence>
<protein>
    <recommendedName>
        <fullName evidence="9">Major facilitator superfamily (MFS) profile domain-containing protein</fullName>
    </recommendedName>
</protein>
<feature type="transmembrane region" description="Helical" evidence="8">
    <location>
        <begin position="513"/>
        <end position="534"/>
    </location>
</feature>
<proteinExistence type="inferred from homology"/>
<feature type="transmembrane region" description="Helical" evidence="8">
    <location>
        <begin position="210"/>
        <end position="230"/>
    </location>
</feature>
<keyword evidence="4 8" id="KW-1133">Transmembrane helix</keyword>
<dbReference type="InterPro" id="IPR011701">
    <property type="entry name" value="MFS"/>
</dbReference>
<comment type="subcellular location">
    <subcellularLocation>
        <location evidence="1">Membrane</location>
        <topology evidence="1">Multi-pass membrane protein</topology>
    </subcellularLocation>
</comment>
<evidence type="ECO:0000256" key="4">
    <source>
        <dbReference type="ARBA" id="ARBA00022989"/>
    </source>
</evidence>